<evidence type="ECO:0000256" key="1">
    <source>
        <dbReference type="SAM" id="MobiDB-lite"/>
    </source>
</evidence>
<dbReference type="AlphaFoldDB" id="A0A239LR17"/>
<sequence>MAKQPHPEIRTFNGRPVVNRDWITERTGASRPTITLWYTKRADQPEDARHPEKAVTIERVDFYDQEEFERFYAAHQERKKKKVLPTDPALHEGHPDDVLSINQAAELLGFANAGAIRKYLSMDTGYFPAPAGTVAGPTGRQIPGFRRGDLQDFDRRRTGDGTGLAGRPTGTPQHRGPRPETEQRIQTAITYLREHGHHHGAGAKLATIHGEPAWKWERIVKRAHERMMEPETAQER</sequence>
<keyword evidence="3" id="KW-1185">Reference proteome</keyword>
<organism evidence="2 3">
    <name type="scientific">Actinacidiphila glaucinigra</name>
    <dbReference type="NCBI Taxonomy" id="235986"/>
    <lineage>
        <taxon>Bacteria</taxon>
        <taxon>Bacillati</taxon>
        <taxon>Actinomycetota</taxon>
        <taxon>Actinomycetes</taxon>
        <taxon>Kitasatosporales</taxon>
        <taxon>Streptomycetaceae</taxon>
        <taxon>Actinacidiphila</taxon>
    </lineage>
</organism>
<feature type="region of interest" description="Disordered" evidence="1">
    <location>
        <begin position="134"/>
        <end position="182"/>
    </location>
</feature>
<proteinExistence type="predicted"/>
<evidence type="ECO:0000313" key="3">
    <source>
        <dbReference type="Proteomes" id="UP000198280"/>
    </source>
</evidence>
<dbReference type="EMBL" id="FZOF01000021">
    <property type="protein sequence ID" value="SNT32825.1"/>
    <property type="molecule type" value="Genomic_DNA"/>
</dbReference>
<dbReference type="Proteomes" id="UP000198280">
    <property type="component" value="Unassembled WGS sequence"/>
</dbReference>
<protein>
    <submittedName>
        <fullName evidence="2">Uncharacterized protein</fullName>
    </submittedName>
</protein>
<accession>A0A239LR17</accession>
<reference evidence="2 3" key="1">
    <citation type="submission" date="2017-06" db="EMBL/GenBank/DDBJ databases">
        <authorList>
            <person name="Kim H.J."/>
            <person name="Triplett B.A."/>
        </authorList>
    </citation>
    <scope>NUCLEOTIDE SEQUENCE [LARGE SCALE GENOMIC DNA]</scope>
    <source>
        <strain evidence="2 3">CGMCC 4.1858</strain>
    </source>
</reference>
<evidence type="ECO:0000313" key="2">
    <source>
        <dbReference type="EMBL" id="SNT32825.1"/>
    </source>
</evidence>
<dbReference type="OrthoDB" id="4315833at2"/>
<name>A0A239LR17_9ACTN</name>
<gene>
    <name evidence="2" type="ORF">SAMN05216252_1211</name>
</gene>
<feature type="compositionally biased region" description="Basic and acidic residues" evidence="1">
    <location>
        <begin position="146"/>
        <end position="159"/>
    </location>
</feature>
<dbReference type="RefSeq" id="WP_089227141.1">
    <property type="nucleotide sequence ID" value="NZ_FZOF01000021.1"/>
</dbReference>